<dbReference type="GeneID" id="111814936"/>
<dbReference type="RefSeq" id="XP_023564565.1">
    <property type="nucleotide sequence ID" value="XM_023708797.1"/>
</dbReference>
<accession>A0A6P6DWZ7</accession>
<protein>
    <submittedName>
        <fullName evidence="3">Neuroblastoma breakpoint family member 4-like isoform X1</fullName>
    </submittedName>
</protein>
<feature type="compositionally biased region" description="Basic and acidic residues" evidence="1">
    <location>
        <begin position="1"/>
        <end position="12"/>
    </location>
</feature>
<evidence type="ECO:0000313" key="3">
    <source>
        <dbReference type="RefSeq" id="XP_023564565.1"/>
    </source>
</evidence>
<sequence length="140" mass="15698">MNPEGANKDKVESILQASLHGDPKSSSHGYKLCNTQEPLGDLTDNHELFFSSGEKSNTKEACAQGLWNGEFSLQFSELQACQEALESHIQRISDLEIQLGQCFDYGDCKVRLRLSATTWRFAVCTDYSNQCQPFQDKKGK</sequence>
<dbReference type="InParanoid" id="A0A6P6DWZ7"/>
<proteinExistence type="predicted"/>
<dbReference type="Proteomes" id="UP000515203">
    <property type="component" value="Unplaced"/>
</dbReference>
<dbReference type="AlphaFoldDB" id="A0A6P6DWZ7"/>
<evidence type="ECO:0000256" key="1">
    <source>
        <dbReference type="SAM" id="MobiDB-lite"/>
    </source>
</evidence>
<name>A0A6P6DWZ7_OCTDE</name>
<gene>
    <name evidence="3" type="primary">LOC111814936</name>
</gene>
<feature type="region of interest" description="Disordered" evidence="1">
    <location>
        <begin position="1"/>
        <end position="30"/>
    </location>
</feature>
<evidence type="ECO:0000313" key="2">
    <source>
        <dbReference type="Proteomes" id="UP000515203"/>
    </source>
</evidence>
<keyword evidence="2" id="KW-1185">Reference proteome</keyword>
<organism evidence="2 3">
    <name type="scientific">Octodon degus</name>
    <name type="common">Degu</name>
    <name type="synonym">Sciurus degus</name>
    <dbReference type="NCBI Taxonomy" id="10160"/>
    <lineage>
        <taxon>Eukaryota</taxon>
        <taxon>Metazoa</taxon>
        <taxon>Chordata</taxon>
        <taxon>Craniata</taxon>
        <taxon>Vertebrata</taxon>
        <taxon>Euteleostomi</taxon>
        <taxon>Mammalia</taxon>
        <taxon>Eutheria</taxon>
        <taxon>Euarchontoglires</taxon>
        <taxon>Glires</taxon>
        <taxon>Rodentia</taxon>
        <taxon>Hystricomorpha</taxon>
        <taxon>Octodontidae</taxon>
        <taxon>Octodon</taxon>
    </lineage>
</organism>
<reference evidence="3" key="1">
    <citation type="submission" date="2025-08" db="UniProtKB">
        <authorList>
            <consortium name="RefSeq"/>
        </authorList>
    </citation>
    <scope>IDENTIFICATION</scope>
</reference>